<sequence length="106" mass="11443">MRVWSTERPAAAPLVLRGHQGFVWNVAYSPDGRWIAGTGQDGTLRIWRATEEGEPVTFPGFAASVEQVAFAPSGDRLVTTHDDGTVRLWRCVVCAPIEHVAALAAG</sequence>
<dbReference type="PROSITE" id="PS50082">
    <property type="entry name" value="WD_REPEATS_2"/>
    <property type="match status" value="2"/>
</dbReference>
<comment type="caution">
    <text evidence="2">The sequence shown here is derived from an EMBL/GenBank/DDBJ whole genome shotgun (WGS) entry which is preliminary data.</text>
</comment>
<dbReference type="PROSITE" id="PS50294">
    <property type="entry name" value="WD_REPEATS_REGION"/>
    <property type="match status" value="2"/>
</dbReference>
<accession>A0A6V8K0N6</accession>
<dbReference type="PANTHER" id="PTHR19879:SF9">
    <property type="entry name" value="TRANSCRIPTION INITIATION FACTOR TFIID SUBUNIT 5"/>
    <property type="match status" value="1"/>
</dbReference>
<dbReference type="AlphaFoldDB" id="A0A6V8K0N6"/>
<feature type="repeat" description="WD" evidence="1">
    <location>
        <begin position="58"/>
        <end position="89"/>
    </location>
</feature>
<keyword evidence="3" id="KW-1185">Reference proteome</keyword>
<evidence type="ECO:0000313" key="2">
    <source>
        <dbReference type="EMBL" id="GFJ75911.1"/>
    </source>
</evidence>
<dbReference type="InterPro" id="IPR001680">
    <property type="entry name" value="WD40_rpt"/>
</dbReference>
<reference evidence="2 3" key="1">
    <citation type="submission" date="2020-03" db="EMBL/GenBank/DDBJ databases">
        <title>Whole genome shotgun sequence of Phytohabitans houttuyneae NBRC 108639.</title>
        <authorList>
            <person name="Komaki H."/>
            <person name="Tamura T."/>
        </authorList>
    </citation>
    <scope>NUCLEOTIDE SEQUENCE [LARGE SCALE GENOMIC DNA]</scope>
    <source>
        <strain evidence="2 3">NBRC 108639</strain>
    </source>
</reference>
<reference evidence="2 3" key="2">
    <citation type="submission" date="2020-03" db="EMBL/GenBank/DDBJ databases">
        <authorList>
            <person name="Ichikawa N."/>
            <person name="Kimura A."/>
            <person name="Kitahashi Y."/>
            <person name="Uohara A."/>
        </authorList>
    </citation>
    <scope>NUCLEOTIDE SEQUENCE [LARGE SCALE GENOMIC DNA]</scope>
    <source>
        <strain evidence="2 3">NBRC 108639</strain>
    </source>
</reference>
<gene>
    <name evidence="2" type="ORF">Phou_000910</name>
</gene>
<name>A0A6V8K0N6_9ACTN</name>
<dbReference type="EMBL" id="BLPF01000001">
    <property type="protein sequence ID" value="GFJ75911.1"/>
    <property type="molecule type" value="Genomic_DNA"/>
</dbReference>
<evidence type="ECO:0000313" key="3">
    <source>
        <dbReference type="Proteomes" id="UP000482800"/>
    </source>
</evidence>
<dbReference type="PANTHER" id="PTHR19879">
    <property type="entry name" value="TRANSCRIPTION INITIATION FACTOR TFIID"/>
    <property type="match status" value="1"/>
</dbReference>
<dbReference type="SMART" id="SM00320">
    <property type="entry name" value="WD40"/>
    <property type="match status" value="2"/>
</dbReference>
<feature type="repeat" description="WD" evidence="1">
    <location>
        <begin position="16"/>
        <end position="47"/>
    </location>
</feature>
<dbReference type="Proteomes" id="UP000482800">
    <property type="component" value="Unassembled WGS sequence"/>
</dbReference>
<keyword evidence="1" id="KW-0853">WD repeat</keyword>
<organism evidence="2 3">
    <name type="scientific">Phytohabitans houttuyneae</name>
    <dbReference type="NCBI Taxonomy" id="1076126"/>
    <lineage>
        <taxon>Bacteria</taxon>
        <taxon>Bacillati</taxon>
        <taxon>Actinomycetota</taxon>
        <taxon>Actinomycetes</taxon>
        <taxon>Micromonosporales</taxon>
        <taxon>Micromonosporaceae</taxon>
    </lineage>
</organism>
<dbReference type="InterPro" id="IPR015943">
    <property type="entry name" value="WD40/YVTN_repeat-like_dom_sf"/>
</dbReference>
<dbReference type="InterPro" id="IPR036322">
    <property type="entry name" value="WD40_repeat_dom_sf"/>
</dbReference>
<dbReference type="Gene3D" id="2.130.10.10">
    <property type="entry name" value="YVTN repeat-like/Quinoprotein amine dehydrogenase"/>
    <property type="match status" value="1"/>
</dbReference>
<dbReference type="SUPFAM" id="SSF50978">
    <property type="entry name" value="WD40 repeat-like"/>
    <property type="match status" value="1"/>
</dbReference>
<protein>
    <submittedName>
        <fullName evidence="2">Uncharacterized protein</fullName>
    </submittedName>
</protein>
<proteinExistence type="predicted"/>
<dbReference type="Pfam" id="PF00400">
    <property type="entry name" value="WD40"/>
    <property type="match status" value="2"/>
</dbReference>
<evidence type="ECO:0000256" key="1">
    <source>
        <dbReference type="PROSITE-ProRule" id="PRU00221"/>
    </source>
</evidence>